<keyword evidence="3" id="KW-0698">rRNA processing</keyword>
<dbReference type="SUPFAM" id="SSF75217">
    <property type="entry name" value="alpha/beta knot"/>
    <property type="match status" value="1"/>
</dbReference>
<protein>
    <submittedName>
        <fullName evidence="8">23S rRNA (Guanosine(2251)-2'-O)-methyltransferase</fullName>
        <ecNumber evidence="8">2.1.1.185</ecNumber>
    </submittedName>
</protein>
<dbReference type="NCBIfam" id="TIGR00186">
    <property type="entry name" value="rRNA_methyl_3"/>
    <property type="match status" value="1"/>
</dbReference>
<dbReference type="InterPro" id="IPR001537">
    <property type="entry name" value="SpoU_MeTrfase"/>
</dbReference>
<dbReference type="InterPro" id="IPR024915">
    <property type="entry name" value="23S_rRNA_MeTrfase_RlmB"/>
</dbReference>
<dbReference type="Pfam" id="PF00588">
    <property type="entry name" value="SpoU_methylase"/>
    <property type="match status" value="1"/>
</dbReference>
<dbReference type="InterPro" id="IPR029026">
    <property type="entry name" value="tRNA_m1G_MTases_N"/>
</dbReference>
<organism evidence="8">
    <name type="scientific">hydrothermal vent metagenome</name>
    <dbReference type="NCBI Taxonomy" id="652676"/>
    <lineage>
        <taxon>unclassified sequences</taxon>
        <taxon>metagenomes</taxon>
        <taxon>ecological metagenomes</taxon>
    </lineage>
</organism>
<comment type="similarity">
    <text evidence="1">Belongs to the class IV-like SAM-binding methyltransferase superfamily. RNA methyltransferase TrmH family.</text>
</comment>
<keyword evidence="2" id="KW-0963">Cytoplasm</keyword>
<proteinExistence type="inferred from homology"/>
<dbReference type="InterPro" id="IPR029028">
    <property type="entry name" value="Alpha/beta_knot_MTases"/>
</dbReference>
<dbReference type="SUPFAM" id="SSF55315">
    <property type="entry name" value="L30e-like"/>
    <property type="match status" value="1"/>
</dbReference>
<dbReference type="EC" id="2.1.1.185" evidence="8"/>
<dbReference type="FunFam" id="3.40.1280.10:FF:000008">
    <property type="entry name" value="Group 3 RNA methyltransferase TrmH"/>
    <property type="match status" value="1"/>
</dbReference>
<evidence type="ECO:0000256" key="4">
    <source>
        <dbReference type="ARBA" id="ARBA00022603"/>
    </source>
</evidence>
<dbReference type="GO" id="GO:0003723">
    <property type="term" value="F:RNA binding"/>
    <property type="evidence" value="ECO:0007669"/>
    <property type="project" value="InterPro"/>
</dbReference>
<evidence type="ECO:0000256" key="5">
    <source>
        <dbReference type="ARBA" id="ARBA00022679"/>
    </source>
</evidence>
<evidence type="ECO:0000259" key="7">
    <source>
        <dbReference type="SMART" id="SM00967"/>
    </source>
</evidence>
<accession>A0A3B1A2Z0</accession>
<dbReference type="InterPro" id="IPR029064">
    <property type="entry name" value="Ribosomal_eL30-like_sf"/>
</dbReference>
<dbReference type="GO" id="GO:0005829">
    <property type="term" value="C:cytosol"/>
    <property type="evidence" value="ECO:0007669"/>
    <property type="project" value="TreeGrafter"/>
</dbReference>
<dbReference type="Pfam" id="PF08032">
    <property type="entry name" value="SpoU_sub_bind"/>
    <property type="match status" value="1"/>
</dbReference>
<dbReference type="EMBL" id="UOFT01000035">
    <property type="protein sequence ID" value="VAW93957.1"/>
    <property type="molecule type" value="Genomic_DNA"/>
</dbReference>
<dbReference type="SMART" id="SM00967">
    <property type="entry name" value="SpoU_sub_bind"/>
    <property type="match status" value="1"/>
</dbReference>
<reference evidence="8" key="1">
    <citation type="submission" date="2018-06" db="EMBL/GenBank/DDBJ databases">
        <authorList>
            <person name="Zhirakovskaya E."/>
        </authorList>
    </citation>
    <scope>NUCLEOTIDE SEQUENCE</scope>
</reference>
<dbReference type="PANTHER" id="PTHR46429:SF1">
    <property type="entry name" value="23S RRNA (GUANOSINE-2'-O-)-METHYLTRANSFERASE RLMB"/>
    <property type="match status" value="1"/>
</dbReference>
<dbReference type="InterPro" id="IPR004441">
    <property type="entry name" value="rRNA_MeTrfase_TrmH"/>
</dbReference>
<dbReference type="AlphaFoldDB" id="A0A3B1A2Z0"/>
<dbReference type="Gene3D" id="3.30.1330.30">
    <property type="match status" value="1"/>
</dbReference>
<dbReference type="HAMAP" id="MF_01887">
    <property type="entry name" value="23SrRNA_methyltr_B"/>
    <property type="match status" value="1"/>
</dbReference>
<dbReference type="GO" id="GO:0070039">
    <property type="term" value="F:rRNA (guanosine-2'-O-)-methyltransferase activity"/>
    <property type="evidence" value="ECO:0007669"/>
    <property type="project" value="TreeGrafter"/>
</dbReference>
<evidence type="ECO:0000256" key="1">
    <source>
        <dbReference type="ARBA" id="ARBA00007228"/>
    </source>
</evidence>
<keyword evidence="4 8" id="KW-0489">Methyltransferase</keyword>
<dbReference type="InterPro" id="IPR013123">
    <property type="entry name" value="SpoU_subst-bd"/>
</dbReference>
<name>A0A3B1A2Z0_9ZZZZ</name>
<keyword evidence="5 8" id="KW-0808">Transferase</keyword>
<dbReference type="Gene3D" id="3.40.1280.10">
    <property type="match status" value="1"/>
</dbReference>
<dbReference type="PANTHER" id="PTHR46429">
    <property type="entry name" value="23S RRNA (GUANOSINE-2'-O-)-METHYLTRANSFERASE RLMB"/>
    <property type="match status" value="1"/>
</dbReference>
<evidence type="ECO:0000256" key="2">
    <source>
        <dbReference type="ARBA" id="ARBA00022490"/>
    </source>
</evidence>
<gene>
    <name evidence="8" type="ORF">MNBD_GAMMA23-1084</name>
</gene>
<keyword evidence="6" id="KW-0949">S-adenosyl-L-methionine</keyword>
<dbReference type="CDD" id="cd18103">
    <property type="entry name" value="SpoU-like_RlmB"/>
    <property type="match status" value="1"/>
</dbReference>
<feature type="domain" description="RNA 2-O ribose methyltransferase substrate binding" evidence="7">
    <location>
        <begin position="6"/>
        <end position="81"/>
    </location>
</feature>
<evidence type="ECO:0000256" key="3">
    <source>
        <dbReference type="ARBA" id="ARBA00022552"/>
    </source>
</evidence>
<sequence>MKTDDLIYGIHAVQAALESQANITELWVEKKRHDQRIEDILELAKQKSIPCERVTSHILKEWLPDARHQGVVAKLTSISSKNESDLNRLLDALDEPPFILLLDGVTDPHNLGACIRTAEAAGVHAIVVPKDKSCGMTATVRKVASGAAEILPFVQVTNLSRCIKALQERGIWFIGTDLATDTNLYQQDLTGSLAIVMGAEGKGLRRLTKEHCDTLVKLPMNGTVESLNVSVATGVVLFEALRQRL</sequence>
<evidence type="ECO:0000256" key="6">
    <source>
        <dbReference type="ARBA" id="ARBA00022691"/>
    </source>
</evidence>
<evidence type="ECO:0000313" key="8">
    <source>
        <dbReference type="EMBL" id="VAW93957.1"/>
    </source>
</evidence>